<keyword evidence="2" id="KW-1185">Reference proteome</keyword>
<gene>
    <name evidence="1" type="ORF">bsdE14_43270</name>
</gene>
<comment type="caution">
    <text evidence="1">The sequence shown here is derived from an EMBL/GenBank/DDBJ whole genome shotgun (WGS) entry which is preliminary data.</text>
</comment>
<protein>
    <recommendedName>
        <fullName evidence="3">Phage head-tail adapter protein</fullName>
    </recommendedName>
</protein>
<name>A0ABQ5ND23_9CLOT</name>
<dbReference type="Proteomes" id="UP001208567">
    <property type="component" value="Unassembled WGS sequence"/>
</dbReference>
<sequence>MLFKEVINLISLTDGENVIGDAIKVPNKGPIVFADKQSIRQSEFYQAAAVGLKPEFTFIIRTCEYNQEPMLEYNSKTYNIIRTYEKDNELIELICQGVVNNAAT</sequence>
<dbReference type="InterPro" id="IPR038666">
    <property type="entry name" value="SSP1_head-tail_sf"/>
</dbReference>
<evidence type="ECO:0000313" key="2">
    <source>
        <dbReference type="Proteomes" id="UP001208567"/>
    </source>
</evidence>
<reference evidence="1 2" key="1">
    <citation type="journal article" date="2024" name="Int. J. Syst. Evol. Microbiol.">
        <title>Clostridium omnivorum sp. nov., isolated from anoxic soil under the treatment of reductive soil disinfestation.</title>
        <authorList>
            <person name="Ueki A."/>
            <person name="Tonouchi A."/>
            <person name="Kaku N."/>
            <person name="Honma S."/>
            <person name="Ueki K."/>
        </authorList>
    </citation>
    <scope>NUCLEOTIDE SEQUENCE [LARGE SCALE GENOMIC DNA]</scope>
    <source>
        <strain evidence="1 2">E14</strain>
    </source>
</reference>
<dbReference type="Gene3D" id="2.40.10.270">
    <property type="entry name" value="Bacteriophage SPP1 head-tail adaptor protein"/>
    <property type="match status" value="1"/>
</dbReference>
<proteinExistence type="predicted"/>
<dbReference type="EMBL" id="BRXR01000002">
    <property type="protein sequence ID" value="GLC32917.1"/>
    <property type="molecule type" value="Genomic_DNA"/>
</dbReference>
<dbReference type="NCBIfam" id="TIGR01563">
    <property type="entry name" value="gp16_SPP1"/>
    <property type="match status" value="1"/>
</dbReference>
<evidence type="ECO:0008006" key="3">
    <source>
        <dbReference type="Google" id="ProtNLM"/>
    </source>
</evidence>
<evidence type="ECO:0000313" key="1">
    <source>
        <dbReference type="EMBL" id="GLC32917.1"/>
    </source>
</evidence>
<dbReference type="RefSeq" id="WP_264852379.1">
    <property type="nucleotide sequence ID" value="NZ_BRXR01000002.1"/>
</dbReference>
<organism evidence="1 2">
    <name type="scientific">Clostridium omnivorum</name>
    <dbReference type="NCBI Taxonomy" id="1604902"/>
    <lineage>
        <taxon>Bacteria</taxon>
        <taxon>Bacillati</taxon>
        <taxon>Bacillota</taxon>
        <taxon>Clostridia</taxon>
        <taxon>Eubacteriales</taxon>
        <taxon>Clostridiaceae</taxon>
        <taxon>Clostridium</taxon>
    </lineage>
</organism>
<accession>A0ABQ5ND23</accession>
<dbReference type="InterPro" id="IPR008767">
    <property type="entry name" value="Phage_SPP1_head-tail_adaptor"/>
</dbReference>